<protein>
    <recommendedName>
        <fullName evidence="2">D-TagA/D-FruA epimerase</fullName>
    </recommendedName>
</protein>
<dbReference type="GO" id="GO:0016853">
    <property type="term" value="F:isomerase activity"/>
    <property type="evidence" value="ECO:0007669"/>
    <property type="project" value="InterPro"/>
</dbReference>
<comment type="caution">
    <text evidence="1">The sequence shown here is derived from an EMBL/GenBank/DDBJ whole genome shotgun (WGS) entry which is preliminary data.</text>
</comment>
<dbReference type="HAMAP" id="MF_02243">
    <property type="entry name" value="UxaE"/>
    <property type="match status" value="1"/>
</dbReference>
<dbReference type="EMBL" id="CABN01000039">
    <property type="protein sequence ID" value="CBH99637.1"/>
    <property type="molecule type" value="Genomic_DNA"/>
</dbReference>
<reference evidence="1" key="1">
    <citation type="submission" date="2009-10" db="EMBL/GenBank/DDBJ databases">
        <title>Diversity of trophic interactions inside an arsenic-rich microbial ecosystem.</title>
        <authorList>
            <person name="Bertin P.N."/>
            <person name="Heinrich-Salmeron A."/>
            <person name="Pelletier E."/>
            <person name="Goulhen-Chollet F."/>
            <person name="Arsene-Ploetze F."/>
            <person name="Gallien S."/>
            <person name="Calteau A."/>
            <person name="Vallenet D."/>
            <person name="Casiot C."/>
            <person name="Chane-Woon-Ming B."/>
            <person name="Giloteaux L."/>
            <person name="Barakat M."/>
            <person name="Bonnefoy V."/>
            <person name="Bruneel O."/>
            <person name="Chandler M."/>
            <person name="Cleiss J."/>
            <person name="Duran R."/>
            <person name="Elbaz-Poulichet F."/>
            <person name="Fonknechten N."/>
            <person name="Lauga B."/>
            <person name="Mornico D."/>
            <person name="Ortet P."/>
            <person name="Schaeffer C."/>
            <person name="Siguier P."/>
            <person name="Alexander Thil Smith A."/>
            <person name="Van Dorsselaer A."/>
            <person name="Weissenbach J."/>
            <person name="Medigue C."/>
            <person name="Le Paslier D."/>
        </authorList>
    </citation>
    <scope>NUCLEOTIDE SEQUENCE</scope>
</reference>
<dbReference type="AlphaFoldDB" id="E6PXH8"/>
<dbReference type="InterPro" id="IPR032586">
    <property type="entry name" value="UxaE"/>
</dbReference>
<proteinExistence type="inferred from homology"/>
<evidence type="ECO:0008006" key="2">
    <source>
        <dbReference type="Google" id="ProtNLM"/>
    </source>
</evidence>
<sequence length="432" mass="46498">MQAGWERGNKVSQGKKLGKYSIGTGDRFAHQAKAQLQACAQALASGVEVVPVWNKSNREHLIIGSEPGTTRNAADKAVAILGWKHGYFCDADHITLETVGRYIEACDFYTIDVADSIGKPASAEDVKAFVAKHSALVGRIALKGTKESFTITEQTLRVTAEKYLAAVKKAGEVYRAIVAAKGAGNFVSEVSMDETDSAQSPVELLIILAAIAGEGLPAQTIAPKFSGRFNKGVDYVGDVAQFEREFTLDVAAIGYAVEHFGLPKNLKLSVHSGSDKFSIYGAIHRVIERLDAGVHLKTAGTTWLEELIGLAESDGEGLALAKEIYAKAYAHCEELCAPYATVIDIDAAKLPAPEVVAGWNSEQYTSALRHVRGAAAYNSSLRQLLHVGFKVAAKMGPRYLALLKANEEIIARNVTENLFERHIAPVFLGRGI</sequence>
<name>E6PXH8_9ZZZZ</name>
<accession>E6PXH8</accession>
<evidence type="ECO:0000313" key="1">
    <source>
        <dbReference type="EMBL" id="CBH99637.1"/>
    </source>
</evidence>
<dbReference type="Pfam" id="PF16257">
    <property type="entry name" value="UxaE"/>
    <property type="match status" value="1"/>
</dbReference>
<organism evidence="1">
    <name type="scientific">mine drainage metagenome</name>
    <dbReference type="NCBI Taxonomy" id="410659"/>
    <lineage>
        <taxon>unclassified sequences</taxon>
        <taxon>metagenomes</taxon>
        <taxon>ecological metagenomes</taxon>
    </lineage>
</organism>
<gene>
    <name evidence="1" type="ORF">CARN3_0578</name>
</gene>